<dbReference type="AlphaFoldDB" id="A0A6A5SV13"/>
<accession>A0A6A5SV13</accession>
<dbReference type="Gene3D" id="3.30.420.10">
    <property type="entry name" value="Ribonuclease H-like superfamily/Ribonuclease H"/>
    <property type="match status" value="1"/>
</dbReference>
<dbReference type="Proteomes" id="UP000800038">
    <property type="component" value="Unassembled WGS sequence"/>
</dbReference>
<feature type="non-terminal residue" evidence="1">
    <location>
        <position position="1"/>
    </location>
</feature>
<proteinExistence type="predicted"/>
<protein>
    <submittedName>
        <fullName evidence="1">Uncharacterized protein</fullName>
    </submittedName>
</protein>
<organism evidence="1 2">
    <name type="scientific">Clathrospora elynae</name>
    <dbReference type="NCBI Taxonomy" id="706981"/>
    <lineage>
        <taxon>Eukaryota</taxon>
        <taxon>Fungi</taxon>
        <taxon>Dikarya</taxon>
        <taxon>Ascomycota</taxon>
        <taxon>Pezizomycotina</taxon>
        <taxon>Dothideomycetes</taxon>
        <taxon>Pleosporomycetidae</taxon>
        <taxon>Pleosporales</taxon>
        <taxon>Diademaceae</taxon>
        <taxon>Clathrospora</taxon>
    </lineage>
</organism>
<dbReference type="GO" id="GO:0003676">
    <property type="term" value="F:nucleic acid binding"/>
    <property type="evidence" value="ECO:0007669"/>
    <property type="project" value="InterPro"/>
</dbReference>
<sequence>QKRERLQWALDHNPDLHKEYDNKGYNFRQVVFTNKTPAWIGDQRGMIRTWCKEDELYYNDVKKDCKPMGSALQFFGAFRYGHKGPCHVYYHETQEE</sequence>
<gene>
    <name evidence="1" type="ORF">EJ02DRAFT_318152</name>
</gene>
<keyword evidence="2" id="KW-1185">Reference proteome</keyword>
<name>A0A6A5SV13_9PLEO</name>
<reference evidence="1" key="1">
    <citation type="journal article" date="2020" name="Stud. Mycol.">
        <title>101 Dothideomycetes genomes: a test case for predicting lifestyles and emergence of pathogens.</title>
        <authorList>
            <person name="Haridas S."/>
            <person name="Albert R."/>
            <person name="Binder M."/>
            <person name="Bloem J."/>
            <person name="Labutti K."/>
            <person name="Salamov A."/>
            <person name="Andreopoulos B."/>
            <person name="Baker S."/>
            <person name="Barry K."/>
            <person name="Bills G."/>
            <person name="Bluhm B."/>
            <person name="Cannon C."/>
            <person name="Castanera R."/>
            <person name="Culley D."/>
            <person name="Daum C."/>
            <person name="Ezra D."/>
            <person name="Gonzalez J."/>
            <person name="Henrissat B."/>
            <person name="Kuo A."/>
            <person name="Liang C."/>
            <person name="Lipzen A."/>
            <person name="Lutzoni F."/>
            <person name="Magnuson J."/>
            <person name="Mondo S."/>
            <person name="Nolan M."/>
            <person name="Ohm R."/>
            <person name="Pangilinan J."/>
            <person name="Park H.-J."/>
            <person name="Ramirez L."/>
            <person name="Alfaro M."/>
            <person name="Sun H."/>
            <person name="Tritt A."/>
            <person name="Yoshinaga Y."/>
            <person name="Zwiers L.-H."/>
            <person name="Turgeon B."/>
            <person name="Goodwin S."/>
            <person name="Spatafora J."/>
            <person name="Crous P."/>
            <person name="Grigoriev I."/>
        </authorList>
    </citation>
    <scope>NUCLEOTIDE SEQUENCE</scope>
    <source>
        <strain evidence="1">CBS 161.51</strain>
    </source>
</reference>
<evidence type="ECO:0000313" key="1">
    <source>
        <dbReference type="EMBL" id="KAF1940937.1"/>
    </source>
</evidence>
<feature type="non-terminal residue" evidence="1">
    <location>
        <position position="96"/>
    </location>
</feature>
<dbReference type="InterPro" id="IPR036397">
    <property type="entry name" value="RNaseH_sf"/>
</dbReference>
<dbReference type="EMBL" id="ML976055">
    <property type="protein sequence ID" value="KAF1940937.1"/>
    <property type="molecule type" value="Genomic_DNA"/>
</dbReference>
<dbReference type="OrthoDB" id="3779635at2759"/>
<evidence type="ECO:0000313" key="2">
    <source>
        <dbReference type="Proteomes" id="UP000800038"/>
    </source>
</evidence>